<dbReference type="PANTHER" id="PTHR28289:SF1">
    <property type="entry name" value="DASH COMPLEX SUBUNIT HSK3"/>
    <property type="match status" value="1"/>
</dbReference>
<dbReference type="AlphaFoldDB" id="A0A8H7QG14"/>
<dbReference type="EMBL" id="JAEPRC010000786">
    <property type="protein sequence ID" value="KAG2191808.1"/>
    <property type="molecule type" value="Genomic_DNA"/>
</dbReference>
<feature type="coiled-coil region" evidence="1">
    <location>
        <begin position="7"/>
        <end position="41"/>
    </location>
</feature>
<gene>
    <name evidence="2" type="ORF">INT46_001164</name>
</gene>
<keyword evidence="1" id="KW-0175">Coiled coil</keyword>
<name>A0A8H7QG14_9FUNG</name>
<proteinExistence type="predicted"/>
<dbReference type="Proteomes" id="UP000650833">
    <property type="component" value="Unassembled WGS sequence"/>
</dbReference>
<dbReference type="Pfam" id="PF08227">
    <property type="entry name" value="DASH_Hsk3"/>
    <property type="match status" value="1"/>
</dbReference>
<evidence type="ECO:0000256" key="1">
    <source>
        <dbReference type="SAM" id="Coils"/>
    </source>
</evidence>
<dbReference type="GO" id="GO:0051010">
    <property type="term" value="F:microtubule plus-end binding"/>
    <property type="evidence" value="ECO:0007669"/>
    <property type="project" value="TreeGrafter"/>
</dbReference>
<evidence type="ECO:0000313" key="2">
    <source>
        <dbReference type="EMBL" id="KAG2191808.1"/>
    </source>
</evidence>
<dbReference type="OrthoDB" id="3358869at2759"/>
<dbReference type="PANTHER" id="PTHR28289">
    <property type="entry name" value="DASH COMPLEX SUBUNIT HSK3"/>
    <property type="match status" value="1"/>
</dbReference>
<organism evidence="2 3">
    <name type="scientific">Mucor plumbeus</name>
    <dbReference type="NCBI Taxonomy" id="97098"/>
    <lineage>
        <taxon>Eukaryota</taxon>
        <taxon>Fungi</taxon>
        <taxon>Fungi incertae sedis</taxon>
        <taxon>Mucoromycota</taxon>
        <taxon>Mucoromycotina</taxon>
        <taxon>Mucoromycetes</taxon>
        <taxon>Mucorales</taxon>
        <taxon>Mucorineae</taxon>
        <taxon>Mucoraceae</taxon>
        <taxon>Mucor</taxon>
    </lineage>
</organism>
<evidence type="ECO:0000313" key="3">
    <source>
        <dbReference type="Proteomes" id="UP000650833"/>
    </source>
</evidence>
<protein>
    <submittedName>
        <fullName evidence="2">Uncharacterized protein</fullName>
    </submittedName>
</protein>
<reference evidence="2" key="1">
    <citation type="submission" date="2020-12" db="EMBL/GenBank/DDBJ databases">
        <title>Metabolic potential, ecology and presence of endohyphal bacteria is reflected in genomic diversity of Mucoromycotina.</title>
        <authorList>
            <person name="Muszewska A."/>
            <person name="Okrasinska A."/>
            <person name="Steczkiewicz K."/>
            <person name="Drgas O."/>
            <person name="Orlowska M."/>
            <person name="Perlinska-Lenart U."/>
            <person name="Aleksandrzak-Piekarczyk T."/>
            <person name="Szatraj K."/>
            <person name="Zielenkiewicz U."/>
            <person name="Pilsyk S."/>
            <person name="Malc E."/>
            <person name="Mieczkowski P."/>
            <person name="Kruszewska J.S."/>
            <person name="Biernat P."/>
            <person name="Pawlowska J."/>
        </authorList>
    </citation>
    <scope>NUCLEOTIDE SEQUENCE</scope>
    <source>
        <strain evidence="2">CBS 226.32</strain>
    </source>
</reference>
<accession>A0A8H7QG14</accession>
<comment type="caution">
    <text evidence="2">The sequence shown here is derived from an EMBL/GenBank/DDBJ whole genome shotgun (WGS) entry which is preliminary data.</text>
</comment>
<dbReference type="GO" id="GO:0042729">
    <property type="term" value="C:DASH complex"/>
    <property type="evidence" value="ECO:0007669"/>
    <property type="project" value="TreeGrafter"/>
</dbReference>
<keyword evidence="3" id="KW-1185">Reference proteome</keyword>
<sequence>MENPINYKSNKKQYDKLQGELNKLEQNMKKLEGNMKITLEQIPSIRQLGTSHSSLFMSAHSVVNKNKIESNLNQ</sequence>
<dbReference type="GO" id="GO:0008608">
    <property type="term" value="P:attachment of spindle microtubules to kinetochore"/>
    <property type="evidence" value="ECO:0007669"/>
    <property type="project" value="InterPro"/>
</dbReference>
<dbReference type="InterPro" id="IPR042332">
    <property type="entry name" value="Hsk3"/>
</dbReference>
<dbReference type="InterPro" id="IPR013183">
    <property type="entry name" value="Hsk3-like"/>
</dbReference>